<dbReference type="SUPFAM" id="SSF53335">
    <property type="entry name" value="S-adenosyl-L-methionine-dependent methyltransferases"/>
    <property type="match status" value="1"/>
</dbReference>
<evidence type="ECO:0000313" key="2">
    <source>
        <dbReference type="EMBL" id="RXJ64681.1"/>
    </source>
</evidence>
<reference evidence="2 3" key="1">
    <citation type="submission" date="2017-10" db="EMBL/GenBank/DDBJ databases">
        <title>Genomics of the genus Arcobacter.</title>
        <authorList>
            <person name="Perez-Cataluna A."/>
            <person name="Figueras M.J."/>
        </authorList>
    </citation>
    <scope>NUCLEOTIDE SEQUENCE [LARGE SCALE GENOMIC DNA]</scope>
    <source>
        <strain evidence="2 3">DSM 24636</strain>
    </source>
</reference>
<keyword evidence="3" id="KW-1185">Reference proteome</keyword>
<dbReference type="Pfam" id="PF03848">
    <property type="entry name" value="TehB"/>
    <property type="match status" value="1"/>
</dbReference>
<dbReference type="EMBL" id="PDKO01000001">
    <property type="protein sequence ID" value="RXJ64681.1"/>
    <property type="molecule type" value="Genomic_DNA"/>
</dbReference>
<evidence type="ECO:0000313" key="3">
    <source>
        <dbReference type="Proteomes" id="UP000290191"/>
    </source>
</evidence>
<dbReference type="OrthoDB" id="5298787at2"/>
<dbReference type="Gene3D" id="3.40.50.150">
    <property type="entry name" value="Vaccinia Virus protein VP39"/>
    <property type="match status" value="1"/>
</dbReference>
<comment type="caution">
    <text evidence="2">The sequence shown here is derived from an EMBL/GenBank/DDBJ whole genome shotgun (WGS) entry which is preliminary data.</text>
</comment>
<accession>A0A4Q0Y7V6</accession>
<feature type="domain" description="Tellurite resistance methyltransferase TehB-like" evidence="1">
    <location>
        <begin position="2"/>
        <end position="173"/>
    </location>
</feature>
<dbReference type="AlphaFoldDB" id="A0A4Q0Y7V6"/>
<evidence type="ECO:0000259" key="1">
    <source>
        <dbReference type="Pfam" id="PF03848"/>
    </source>
</evidence>
<protein>
    <submittedName>
        <fullName evidence="2">Tellurium resistance protein TehB</fullName>
    </submittedName>
</protein>
<gene>
    <name evidence="2" type="ORF">CRV06_01605</name>
</gene>
<dbReference type="CDD" id="cd02440">
    <property type="entry name" value="AdoMet_MTases"/>
    <property type="match status" value="1"/>
</dbReference>
<organism evidence="2 3">
    <name type="scientific">Halarcobacter anaerophilus</name>
    <dbReference type="NCBI Taxonomy" id="877500"/>
    <lineage>
        <taxon>Bacteria</taxon>
        <taxon>Pseudomonadati</taxon>
        <taxon>Campylobacterota</taxon>
        <taxon>Epsilonproteobacteria</taxon>
        <taxon>Campylobacterales</taxon>
        <taxon>Arcobacteraceae</taxon>
        <taxon>Halarcobacter</taxon>
    </lineage>
</organism>
<dbReference type="PANTHER" id="PTHR43861">
    <property type="entry name" value="TRANS-ACONITATE 2-METHYLTRANSFERASE-RELATED"/>
    <property type="match status" value="1"/>
</dbReference>
<dbReference type="InterPro" id="IPR029063">
    <property type="entry name" value="SAM-dependent_MTases_sf"/>
</dbReference>
<dbReference type="STRING" id="877500.GCA_000935065_02391"/>
<sequence>MAIEDKQKWNEKYKNTPKLLEDRTPSEKLVDTIKNCKGKKALEIACGSGRNSIFLAQEGFEVDALDISEVALEKLKQKDFPNIHVKIVDLDEFIPEKNSYDLIVMTNFLDRKIISSLKNALKKDGILFIETYMEDKENEKPDSNPDFLLKKGELKAFFEEGFEILNYDEFFNETYELYRMKKQSISVRKF</sequence>
<name>A0A4Q0Y7V6_9BACT</name>
<proteinExistence type="predicted"/>
<dbReference type="InterPro" id="IPR015985">
    <property type="entry name" value="TehB-like_dom"/>
</dbReference>
<dbReference type="RefSeq" id="WP_129081058.1">
    <property type="nucleotide sequence ID" value="NZ_CP041070.1"/>
</dbReference>
<dbReference type="Proteomes" id="UP000290191">
    <property type="component" value="Unassembled WGS sequence"/>
</dbReference>